<comment type="caution">
    <text evidence="5">The sequence shown here is derived from an EMBL/GenBank/DDBJ whole genome shotgun (WGS) entry which is preliminary data.</text>
</comment>
<dbReference type="InterPro" id="IPR002347">
    <property type="entry name" value="SDR_fam"/>
</dbReference>
<dbReference type="CDD" id="cd05233">
    <property type="entry name" value="SDR_c"/>
    <property type="match status" value="1"/>
</dbReference>
<comment type="similarity">
    <text evidence="1 3">Belongs to the short-chain dehydrogenases/reductases (SDR) family.</text>
</comment>
<organism evidence="5 6">
    <name type="scientific">Paludibacterium purpuratum</name>
    <dbReference type="NCBI Taxonomy" id="1144873"/>
    <lineage>
        <taxon>Bacteria</taxon>
        <taxon>Pseudomonadati</taxon>
        <taxon>Pseudomonadota</taxon>
        <taxon>Betaproteobacteria</taxon>
        <taxon>Neisseriales</taxon>
        <taxon>Chromobacteriaceae</taxon>
        <taxon>Paludibacterium</taxon>
    </lineage>
</organism>
<dbReference type="PANTHER" id="PTHR43639">
    <property type="entry name" value="OXIDOREDUCTASE, SHORT-CHAIN DEHYDROGENASE/REDUCTASE FAMILY (AFU_ORTHOLOGUE AFUA_5G02870)"/>
    <property type="match status" value="1"/>
</dbReference>
<dbReference type="SUPFAM" id="SSF51735">
    <property type="entry name" value="NAD(P)-binding Rossmann-fold domains"/>
    <property type="match status" value="1"/>
</dbReference>
<dbReference type="PRINTS" id="PR00081">
    <property type="entry name" value="GDHRDH"/>
</dbReference>
<dbReference type="Gene3D" id="3.40.50.720">
    <property type="entry name" value="NAD(P)-binding Rossmann-like Domain"/>
    <property type="match status" value="1"/>
</dbReference>
<dbReference type="PRINTS" id="PR00080">
    <property type="entry name" value="SDRFAMILY"/>
</dbReference>
<dbReference type="PANTHER" id="PTHR43639:SF1">
    <property type="entry name" value="SHORT-CHAIN DEHYDROGENASE_REDUCTASE FAMILY PROTEIN"/>
    <property type="match status" value="1"/>
</dbReference>
<evidence type="ECO:0000259" key="4">
    <source>
        <dbReference type="SMART" id="SM00822"/>
    </source>
</evidence>
<dbReference type="GO" id="GO:0016491">
    <property type="term" value="F:oxidoreductase activity"/>
    <property type="evidence" value="ECO:0007669"/>
    <property type="project" value="UniProtKB-KW"/>
</dbReference>
<evidence type="ECO:0000256" key="3">
    <source>
        <dbReference type="RuleBase" id="RU000363"/>
    </source>
</evidence>
<dbReference type="PROSITE" id="PS00061">
    <property type="entry name" value="ADH_SHORT"/>
    <property type="match status" value="1"/>
</dbReference>
<name>A0A4R7AUI4_9NEIS</name>
<evidence type="ECO:0000256" key="1">
    <source>
        <dbReference type="ARBA" id="ARBA00006484"/>
    </source>
</evidence>
<dbReference type="FunFam" id="3.40.50.720:FF:000084">
    <property type="entry name" value="Short-chain dehydrogenase reductase"/>
    <property type="match status" value="1"/>
</dbReference>
<evidence type="ECO:0000313" key="6">
    <source>
        <dbReference type="Proteomes" id="UP000295611"/>
    </source>
</evidence>
<dbReference type="SMART" id="SM00822">
    <property type="entry name" value="PKS_KR"/>
    <property type="match status" value="1"/>
</dbReference>
<accession>A0A4R7AUI4</accession>
<dbReference type="EMBL" id="SNZP01000022">
    <property type="protein sequence ID" value="TDR70627.1"/>
    <property type="molecule type" value="Genomic_DNA"/>
</dbReference>
<dbReference type="RefSeq" id="WP_133684196.1">
    <property type="nucleotide sequence ID" value="NZ_SNZP01000022.1"/>
</dbReference>
<proteinExistence type="inferred from homology"/>
<dbReference type="InterPro" id="IPR020904">
    <property type="entry name" value="Sc_DH/Rdtase_CS"/>
</dbReference>
<feature type="domain" description="Ketoreductase" evidence="4">
    <location>
        <begin position="8"/>
        <end position="191"/>
    </location>
</feature>
<reference evidence="5 6" key="1">
    <citation type="submission" date="2019-03" db="EMBL/GenBank/DDBJ databases">
        <title>Genomic Encyclopedia of Type Strains, Phase III (KMG-III): the genomes of soil and plant-associated and newly described type strains.</title>
        <authorList>
            <person name="Whitman W."/>
        </authorList>
    </citation>
    <scope>NUCLEOTIDE SEQUENCE [LARGE SCALE GENOMIC DNA]</scope>
    <source>
        <strain evidence="5 6">CECT 8976</strain>
    </source>
</reference>
<dbReference type="Pfam" id="PF00106">
    <property type="entry name" value="adh_short"/>
    <property type="match status" value="1"/>
</dbReference>
<sequence length="248" mass="26214">MNQPLSNKTAIVTGGGTGIGQAVSLLLAQQGAAVVVVYSRSENEAMQTVGKIRDDGGQAIAVQASVENERSVQAMVETAVKTYGGLDYLVNNAAITRQLRLDDLAAITQDIWDELLAVNVRGTFNCCKAAAPHLKSRPDAAIVNIGSIAGETGYGSSLPYAVSKSAVHGMTRSLARALAPDVRVNCLAPGAVDTRWWQGNEDKMRALSGNLPLQRISTPEDIAQLVLMLLQAKSMTGQIVRAENGQTL</sequence>
<evidence type="ECO:0000256" key="2">
    <source>
        <dbReference type="ARBA" id="ARBA00023002"/>
    </source>
</evidence>
<dbReference type="InterPro" id="IPR036291">
    <property type="entry name" value="NAD(P)-bd_dom_sf"/>
</dbReference>
<protein>
    <submittedName>
        <fullName evidence="5">3-oxoacyl-[acyl-carrier protein] reductase</fullName>
    </submittedName>
</protein>
<keyword evidence="2" id="KW-0560">Oxidoreductase</keyword>
<dbReference type="InterPro" id="IPR057326">
    <property type="entry name" value="KR_dom"/>
</dbReference>
<dbReference type="Proteomes" id="UP000295611">
    <property type="component" value="Unassembled WGS sequence"/>
</dbReference>
<dbReference type="AlphaFoldDB" id="A0A4R7AUI4"/>
<gene>
    <name evidence="5" type="ORF">DFP86_12229</name>
</gene>
<evidence type="ECO:0000313" key="5">
    <source>
        <dbReference type="EMBL" id="TDR70627.1"/>
    </source>
</evidence>
<keyword evidence="6" id="KW-1185">Reference proteome</keyword>
<dbReference type="OrthoDB" id="9802564at2"/>